<dbReference type="EMBL" id="QOPI01000019">
    <property type="protein sequence ID" value="RCL44000.1"/>
    <property type="molecule type" value="Genomic_DNA"/>
</dbReference>
<reference evidence="2 3" key="1">
    <citation type="journal article" date="2018" name="Microbiome">
        <title>Fine metagenomic profile of the Mediterranean stratified and mixed water columns revealed by assembly and recruitment.</title>
        <authorList>
            <person name="Haro-Moreno J.M."/>
            <person name="Lopez-Perez M."/>
            <person name="De La Torre J.R."/>
            <person name="Picazo A."/>
            <person name="Camacho A."/>
            <person name="Rodriguez-Valera F."/>
        </authorList>
    </citation>
    <scope>NUCLEOTIDE SEQUENCE [LARGE SCALE GENOMIC DNA]</scope>
    <source>
        <strain evidence="2">MED-G78</strain>
    </source>
</reference>
<evidence type="ECO:0000256" key="1">
    <source>
        <dbReference type="SAM" id="Phobius"/>
    </source>
</evidence>
<accession>A0A368C353</accession>
<protein>
    <submittedName>
        <fullName evidence="2">Uncharacterized protein</fullName>
    </submittedName>
</protein>
<keyword evidence="1" id="KW-0812">Transmembrane</keyword>
<dbReference type="AlphaFoldDB" id="A0A368C353"/>
<keyword evidence="1" id="KW-1133">Transmembrane helix</keyword>
<gene>
    <name evidence="2" type="ORF">DBW92_03630</name>
</gene>
<sequence length="316" mass="36267">MKEFFFTRKLFLFLLNLFSVLIISLIILSTILLAFPNKTTQVIDKIIFPDHEIIYSEISSKGLFRIKVSLNDLRILNSNQIQFDANTIEIDLDILNLFIPKQSFIKGVKIDGGNIYSFKNEDISLNILGINSNIILNKNFLLDGYIHLINKEQIGSIYFSSIKNNQRFLASLPFSDWISISKQESFKHTRFSVNLVGGVKDNFLNSIGSFNLNEKGYGLNKISGNFAQSYKNNIALISFSDLTKPLLKKKNILSIDFSKKTLRLSSLYLDTDYVDLNFINNINKIYLKNLTYLYGDKVFFSSSFKNLNLQDVYLDS</sequence>
<name>A0A368C353_9GAMM</name>
<evidence type="ECO:0000313" key="2">
    <source>
        <dbReference type="EMBL" id="RCL44000.1"/>
    </source>
</evidence>
<organism evidence="2 3">
    <name type="scientific">SAR86 cluster bacterium</name>
    <dbReference type="NCBI Taxonomy" id="2030880"/>
    <lineage>
        <taxon>Bacteria</taxon>
        <taxon>Pseudomonadati</taxon>
        <taxon>Pseudomonadota</taxon>
        <taxon>Gammaproteobacteria</taxon>
        <taxon>SAR86 cluster</taxon>
    </lineage>
</organism>
<feature type="non-terminal residue" evidence="2">
    <location>
        <position position="316"/>
    </location>
</feature>
<feature type="transmembrane region" description="Helical" evidence="1">
    <location>
        <begin position="12"/>
        <end position="35"/>
    </location>
</feature>
<keyword evidence="1" id="KW-0472">Membrane</keyword>
<proteinExistence type="predicted"/>
<dbReference type="Proteomes" id="UP000252915">
    <property type="component" value="Unassembled WGS sequence"/>
</dbReference>
<evidence type="ECO:0000313" key="3">
    <source>
        <dbReference type="Proteomes" id="UP000252915"/>
    </source>
</evidence>
<comment type="caution">
    <text evidence="2">The sequence shown here is derived from an EMBL/GenBank/DDBJ whole genome shotgun (WGS) entry which is preliminary data.</text>
</comment>